<dbReference type="RefSeq" id="XP_019916607.1">
    <property type="nucleotide sequence ID" value="XM_020061288.1"/>
</dbReference>
<dbReference type="GeneID" id="30911235"/>
<gene>
    <name evidence="2" type="ORF">PCOAH_00045040</name>
</gene>
<accession>A0A1B1E4F8</accession>
<name>A0A1B1E4F8_9APIC</name>
<evidence type="ECO:0000256" key="1">
    <source>
        <dbReference type="SAM" id="MobiDB-lite"/>
    </source>
</evidence>
<dbReference type="VEuPathDB" id="PlasmoDB:PCOAH_00045040"/>
<reference evidence="3" key="1">
    <citation type="submission" date="2016-06" db="EMBL/GenBank/DDBJ databases">
        <title>First high quality genome sequence of Plasmodium coatneyi using continuous long reads from single molecule, real-time sequencing.</title>
        <authorList>
            <person name="Chien J.-T."/>
            <person name="Pakala S.B."/>
            <person name="Geraldo J.A."/>
            <person name="Lapp S.A."/>
            <person name="Barnwell J.W."/>
            <person name="Kissinger J.C."/>
            <person name="Galinski M.R."/>
            <person name="Humphrey J.C."/>
        </authorList>
    </citation>
    <scope>NUCLEOTIDE SEQUENCE [LARGE SCALE GENOMIC DNA]</scope>
    <source>
        <strain evidence="3">Hackeri</strain>
    </source>
</reference>
<dbReference type="EMBL" id="CP016250">
    <property type="protein sequence ID" value="ANQ09912.1"/>
    <property type="molecule type" value="Genomic_DNA"/>
</dbReference>
<dbReference type="OrthoDB" id="370514at2759"/>
<dbReference type="SUPFAM" id="SSF55979">
    <property type="entry name" value="DNA clamp"/>
    <property type="match status" value="1"/>
</dbReference>
<dbReference type="Gene3D" id="3.70.10.10">
    <property type="match status" value="1"/>
</dbReference>
<evidence type="ECO:0000313" key="2">
    <source>
        <dbReference type="EMBL" id="ANQ09912.1"/>
    </source>
</evidence>
<feature type="region of interest" description="Disordered" evidence="1">
    <location>
        <begin position="92"/>
        <end position="124"/>
    </location>
</feature>
<sequence>MKGDTQTNYHFSVKNVNFFKSALALLSVDDNKSNSIQKRSTTNQGEVENCILFNLLGDGLMLRSLSKCKQIYCFLFLDSDCFTSYSVLDKGDMHREKRRRRGSDSSTGGKNDPCGGHHSSALSEGACSRCHTPRVKRCKGEYKNTYSEDSHEDDTNSVNSDNLYTTHAINMESNNLIKLKAVSPLKVKPTQSNKKEEENEDEYFIRKKVYEKIDDEKKNNNIEFLVCQYELLRSVEFLDPILLNIKFDYPNRKLILHLTDEDGDTSETFVRIIVDYYYEISKLEKYTFLQNDYNFFSILSTTFSFYLDYLIKGTDEYITFYITEYTNDSSTVLRMETKNKNYQRSVQLMPRENFQDFKSSKSQIFKYRIRDLSKINQALKISSHLRMDFQENGLLRFQFTLREYNMNGTHLCYFVQPLTDMSLLNFA</sequence>
<protein>
    <submittedName>
        <fullName evidence="2">Uncharacterized protein</fullName>
    </submittedName>
</protein>
<dbReference type="AlphaFoldDB" id="A0A1B1E4F8"/>
<dbReference type="InterPro" id="IPR046938">
    <property type="entry name" value="DNA_clamp_sf"/>
</dbReference>
<keyword evidence="3" id="KW-1185">Reference proteome</keyword>
<evidence type="ECO:0000313" key="3">
    <source>
        <dbReference type="Proteomes" id="UP000092716"/>
    </source>
</evidence>
<proteinExistence type="predicted"/>
<organism evidence="2 3">
    <name type="scientific">Plasmodium coatneyi</name>
    <dbReference type="NCBI Taxonomy" id="208452"/>
    <lineage>
        <taxon>Eukaryota</taxon>
        <taxon>Sar</taxon>
        <taxon>Alveolata</taxon>
        <taxon>Apicomplexa</taxon>
        <taxon>Aconoidasida</taxon>
        <taxon>Haemosporida</taxon>
        <taxon>Plasmodiidae</taxon>
        <taxon>Plasmodium</taxon>
    </lineage>
</organism>
<dbReference type="Proteomes" id="UP000092716">
    <property type="component" value="Chromosome 12"/>
</dbReference>
<dbReference type="KEGG" id="pcot:PCOAH_00045040"/>